<evidence type="ECO:0000256" key="1">
    <source>
        <dbReference type="SAM" id="Coils"/>
    </source>
</evidence>
<keyword evidence="1" id="KW-0175">Coiled coil</keyword>
<protein>
    <submittedName>
        <fullName evidence="3">Uncharacterized protein</fullName>
    </submittedName>
</protein>
<feature type="region of interest" description="Disordered" evidence="2">
    <location>
        <begin position="584"/>
        <end position="637"/>
    </location>
</feature>
<feature type="compositionally biased region" description="Polar residues" evidence="2">
    <location>
        <begin position="475"/>
        <end position="490"/>
    </location>
</feature>
<name>A0A9P6RW94_9FUNG</name>
<gene>
    <name evidence="3" type="ORF">BGZ99_003307</name>
</gene>
<sequence>MSTATSTTATTSATHSILSVPVMNPYYRDLQALKADYATLQQKLKMTQRTLQGCLQDLVVAQERSKRAETDSGRLHAQMDMILKRHVDHHPEREALVQQLAELQARLDLELGFRSAMEQEHSALQHELLHYRFGNGHSISPLPTSSASTATATAITPASPTDSPASTRSLSFSSFLRGGSYHRKNKSSVSTIGRWVSISSSSVNDVPIVNKTKSSPPPPYLGAQGENGEIKAGSYPEEDQESAAKQQQPQPTLDDMKTQKQLCEKLQEENVTMKMELQALRYRYQAEKDSIKAYMSLFESLQKKQANALAVALAEMELLRATVSETQQRLTSRESLLHSTMSTVHSQALDLELATTQSCRDQVTRAQTEQEMATLVEASLLMLERFLENVSELRAGLGQAMEPMGQTIRLLEIPSVVEEWEILETQVEDVVRALETTLVRQQELQEWELTTEGSGSKVKNNNKGGTHHRERQHRGSISSIQSAMSATTKARGSCAKGQNDDNKSNNNDTSVPMLDNSLSQEVFVWRKYMADSFLEECVKGIELLAAEKKELQIQVTELTRRAAESGEEQPSQSAHNSVAVSGIEVNSPPVDSEANVQNKAENKVESSESASNSSNSGVPNLGSVPSQTNPPQDEQVKRAQRLESILNKVVKWADQHHAGGKARPSAAKKEGLQETRMNSEDEILSLGISEALSPNSLELSSARTSEVTEADTVASRDLEMLLNLIRQELPDNSSDRYILPSNPSEQGESKRIRNGPRAGSSGTRPKIITTLHSNTSQSSSASSYPPTAGSPHSSFSSASSCLSSSSYFSGINFAGLSIPASFTGLGGVVGPDGKTVLDVDALCRDLAFRSFPKQHHWSKSRIASPALPASPLTMTSRMPLPLSQRQ</sequence>
<feature type="region of interest" description="Disordered" evidence="2">
    <location>
        <begin position="733"/>
        <end position="795"/>
    </location>
</feature>
<organism evidence="3 4">
    <name type="scientific">Dissophora globulifera</name>
    <dbReference type="NCBI Taxonomy" id="979702"/>
    <lineage>
        <taxon>Eukaryota</taxon>
        <taxon>Fungi</taxon>
        <taxon>Fungi incertae sedis</taxon>
        <taxon>Mucoromycota</taxon>
        <taxon>Mortierellomycotina</taxon>
        <taxon>Mortierellomycetes</taxon>
        <taxon>Mortierellales</taxon>
        <taxon>Mortierellaceae</taxon>
        <taxon>Dissophora</taxon>
    </lineage>
</organism>
<feature type="compositionally biased region" description="Basic and acidic residues" evidence="2">
    <location>
        <begin position="667"/>
        <end position="678"/>
    </location>
</feature>
<evidence type="ECO:0000313" key="3">
    <source>
        <dbReference type="EMBL" id="KAG0329156.1"/>
    </source>
</evidence>
<reference evidence="3" key="1">
    <citation type="journal article" date="2020" name="Fungal Divers.">
        <title>Resolving the Mortierellaceae phylogeny through synthesis of multi-gene phylogenetics and phylogenomics.</title>
        <authorList>
            <person name="Vandepol N."/>
            <person name="Liber J."/>
            <person name="Desiro A."/>
            <person name="Na H."/>
            <person name="Kennedy M."/>
            <person name="Barry K."/>
            <person name="Grigoriev I.V."/>
            <person name="Miller A.N."/>
            <person name="O'Donnell K."/>
            <person name="Stajich J.E."/>
            <person name="Bonito G."/>
        </authorList>
    </citation>
    <scope>NUCLEOTIDE SEQUENCE</scope>
    <source>
        <strain evidence="3">REB-010B</strain>
    </source>
</reference>
<feature type="compositionally biased region" description="Polar residues" evidence="2">
    <location>
        <begin position="623"/>
        <end position="632"/>
    </location>
</feature>
<feature type="compositionally biased region" description="Polar residues" evidence="2">
    <location>
        <begin position="453"/>
        <end position="464"/>
    </location>
</feature>
<accession>A0A9P6RW94</accession>
<dbReference type="OrthoDB" id="2434930at2759"/>
<dbReference type="EMBL" id="JAAAIP010000021">
    <property type="protein sequence ID" value="KAG0329156.1"/>
    <property type="molecule type" value="Genomic_DNA"/>
</dbReference>
<feature type="compositionally biased region" description="Low complexity" evidence="2">
    <location>
        <begin position="769"/>
        <end position="795"/>
    </location>
</feature>
<feature type="region of interest" description="Disordered" evidence="2">
    <location>
        <begin position="206"/>
        <end position="257"/>
    </location>
</feature>
<keyword evidence="4" id="KW-1185">Reference proteome</keyword>
<evidence type="ECO:0000313" key="4">
    <source>
        <dbReference type="Proteomes" id="UP000738325"/>
    </source>
</evidence>
<feature type="region of interest" description="Disordered" evidence="2">
    <location>
        <begin position="450"/>
        <end position="513"/>
    </location>
</feature>
<evidence type="ECO:0000256" key="2">
    <source>
        <dbReference type="SAM" id="MobiDB-lite"/>
    </source>
</evidence>
<feature type="compositionally biased region" description="Basic residues" evidence="2">
    <location>
        <begin position="465"/>
        <end position="474"/>
    </location>
</feature>
<feature type="compositionally biased region" description="Low complexity" evidence="2">
    <location>
        <begin position="607"/>
        <end position="616"/>
    </location>
</feature>
<proteinExistence type="predicted"/>
<feature type="region of interest" description="Disordered" evidence="2">
    <location>
        <begin position="142"/>
        <end position="168"/>
    </location>
</feature>
<dbReference type="Proteomes" id="UP000738325">
    <property type="component" value="Unassembled WGS sequence"/>
</dbReference>
<feature type="region of interest" description="Disordered" evidence="2">
    <location>
        <begin position="654"/>
        <end position="678"/>
    </location>
</feature>
<feature type="coiled-coil region" evidence="1">
    <location>
        <begin position="541"/>
        <end position="568"/>
    </location>
</feature>
<comment type="caution">
    <text evidence="3">The sequence shown here is derived from an EMBL/GenBank/DDBJ whole genome shotgun (WGS) entry which is preliminary data.</text>
</comment>
<dbReference type="AlphaFoldDB" id="A0A9P6RW94"/>